<evidence type="ECO:0000313" key="2">
    <source>
        <dbReference type="Proteomes" id="UP000199705"/>
    </source>
</evidence>
<dbReference type="Proteomes" id="UP000199705">
    <property type="component" value="Unassembled WGS sequence"/>
</dbReference>
<keyword evidence="2" id="KW-1185">Reference proteome</keyword>
<name>A0A1G8KBJ8_9SPHI</name>
<dbReference type="AlphaFoldDB" id="A0A1G8KBJ8"/>
<gene>
    <name evidence="1" type="ORF">SAMN05192573_12041</name>
</gene>
<organism evidence="1 2">
    <name type="scientific">Mucilaginibacter gossypii</name>
    <dbReference type="NCBI Taxonomy" id="551996"/>
    <lineage>
        <taxon>Bacteria</taxon>
        <taxon>Pseudomonadati</taxon>
        <taxon>Bacteroidota</taxon>
        <taxon>Sphingobacteriia</taxon>
        <taxon>Sphingobacteriales</taxon>
        <taxon>Sphingobacteriaceae</taxon>
        <taxon>Mucilaginibacter</taxon>
    </lineage>
</organism>
<evidence type="ECO:0000313" key="1">
    <source>
        <dbReference type="EMBL" id="SDI40240.1"/>
    </source>
</evidence>
<protein>
    <submittedName>
        <fullName evidence="1">Uncharacterized protein</fullName>
    </submittedName>
</protein>
<dbReference type="EMBL" id="FNCG01000020">
    <property type="protein sequence ID" value="SDI40240.1"/>
    <property type="molecule type" value="Genomic_DNA"/>
</dbReference>
<reference evidence="2" key="1">
    <citation type="submission" date="2016-10" db="EMBL/GenBank/DDBJ databases">
        <authorList>
            <person name="Varghese N."/>
            <person name="Submissions S."/>
        </authorList>
    </citation>
    <scope>NUCLEOTIDE SEQUENCE [LARGE SCALE GENOMIC DNA]</scope>
    <source>
        <strain evidence="2">Gh-67</strain>
    </source>
</reference>
<accession>A0A1G8KBJ8</accession>
<dbReference type="RefSeq" id="WP_129571772.1">
    <property type="nucleotide sequence ID" value="NZ_CP071878.2"/>
</dbReference>
<sequence>MMKQLIYGILISLLFVSCSKKSTDQPPQPHTIKVTVSAADAFNVSLSEYKTTDSSPKIVDAKAVAKGSSYNYTATLNQNDQVTLVVASDVSNTVTYRIYDNDKIVVQDTDREVLTHGSVTVTYNIP</sequence>
<dbReference type="PROSITE" id="PS51257">
    <property type="entry name" value="PROKAR_LIPOPROTEIN"/>
    <property type="match status" value="1"/>
</dbReference>
<proteinExistence type="predicted"/>